<evidence type="ECO:0000256" key="1">
    <source>
        <dbReference type="ARBA" id="ARBA00009129"/>
    </source>
</evidence>
<dbReference type="EMBL" id="CP020569">
    <property type="protein sequence ID" value="ARF53925.1"/>
    <property type="molecule type" value="Genomic_DNA"/>
</dbReference>
<dbReference type="InterPro" id="IPR036629">
    <property type="entry name" value="YjbJ_sf"/>
</dbReference>
<dbReference type="RefSeq" id="WP_083103712.1">
    <property type="nucleotide sequence ID" value="NZ_CP020569.1"/>
</dbReference>
<reference evidence="3 4" key="1">
    <citation type="submission" date="2017-04" db="EMBL/GenBank/DDBJ databases">
        <title>Complete Genome Sequence of Streptomyces gilvosporeus F607, a Capable Producer of Natamycin.</title>
        <authorList>
            <person name="Zong G."/>
            <person name="Zhong C."/>
            <person name="Fu J."/>
            <person name="Qin R."/>
            <person name="Cao G."/>
        </authorList>
    </citation>
    <scope>NUCLEOTIDE SEQUENCE [LARGE SCALE GENOMIC DNA]</scope>
    <source>
        <strain evidence="3 4">F607</strain>
    </source>
</reference>
<dbReference type="InterPro" id="IPR008462">
    <property type="entry name" value="CsbD"/>
</dbReference>
<proteinExistence type="inferred from homology"/>
<gene>
    <name evidence="3" type="ORF">B1H19_06775</name>
</gene>
<accession>A0A1V0TLV8</accession>
<dbReference type="Pfam" id="PF05532">
    <property type="entry name" value="CsbD"/>
    <property type="match status" value="1"/>
</dbReference>
<name>A0A1V0TLV8_9ACTN</name>
<feature type="domain" description="CsbD-like" evidence="2">
    <location>
        <begin position="12"/>
        <end position="57"/>
    </location>
</feature>
<sequence length="57" mass="6326">MGIGEKARNFGKIAEGKTKEKLGHALGNEHMQWKGTAEKIKGKMKHAAEKARDTLKH</sequence>
<dbReference type="STRING" id="553510.B1H19_06775"/>
<dbReference type="Proteomes" id="UP000192726">
    <property type="component" value="Chromosome"/>
</dbReference>
<evidence type="ECO:0000259" key="2">
    <source>
        <dbReference type="Pfam" id="PF05532"/>
    </source>
</evidence>
<keyword evidence="4" id="KW-1185">Reference proteome</keyword>
<protein>
    <submittedName>
        <fullName evidence="3">CsbD family protein</fullName>
    </submittedName>
</protein>
<dbReference type="OrthoDB" id="4290034at2"/>
<organism evidence="3 4">
    <name type="scientific">Streptomyces gilvosporeus</name>
    <dbReference type="NCBI Taxonomy" id="553510"/>
    <lineage>
        <taxon>Bacteria</taxon>
        <taxon>Bacillati</taxon>
        <taxon>Actinomycetota</taxon>
        <taxon>Actinomycetes</taxon>
        <taxon>Kitasatosporales</taxon>
        <taxon>Streptomycetaceae</taxon>
        <taxon>Streptomyces</taxon>
    </lineage>
</organism>
<evidence type="ECO:0000313" key="4">
    <source>
        <dbReference type="Proteomes" id="UP000192726"/>
    </source>
</evidence>
<dbReference type="AlphaFoldDB" id="A0A1V0TLV8"/>
<dbReference type="KEGG" id="sgv:B1H19_06775"/>
<dbReference type="SUPFAM" id="SSF69047">
    <property type="entry name" value="Hypothetical protein YjbJ"/>
    <property type="match status" value="1"/>
</dbReference>
<evidence type="ECO:0000313" key="3">
    <source>
        <dbReference type="EMBL" id="ARF53925.1"/>
    </source>
</evidence>
<comment type="similarity">
    <text evidence="1">Belongs to the UPF0337 (CsbD) family.</text>
</comment>